<sequence>MNPLRSMYFRAGVAIAATLFFVLVLVTGALVYQHQQTLEHKLRENMIWGIYQYDREVRELRIVIAEERLSPTPAPLRDDSELLLRLDILFSRVQLLQSGEMGRMLKAIPELHAQLMASLPRVDALDKDILALIEGGGRNELLSEQLLTRLTSLQGLTGELLLDINAEAAIQRSKERNELLELYTLALILLLLLTLSGAVLVVALIAETRGRASKARMLEERTRELDGMVQLAQAASQAKSEFMAIMSHEIRTPLNGMVGVADLIGEEVTSSRGKEYLDTLRQSAESLQVVINDVLDYSKIEAGNLELDQRCFSLPDFLDSLVAHYARQCDGTTPENTCMFLEERADDLPTWVKGDINRLRQVLTNLLNNAFKFCPKGTIRLGIRSHENDTLYFEVQDSGCGIDHTQLGHLFAPFTQVDTSMARRHEGTGLGLAISKRLVEAMGGEIGVESHLGLGSRFWCTVTLPELSASDACPEQMIVDEPLPQARILVVEDNEVNQSLARAMLEFLGQQVTVVGNGEQALEWLSREGSAVDLIFMDMQMPVLDGLATTRLWRQIEAGQAERAHLPIISMTANVMQEDAQRCLVAGMDAVLHKPFTRNDLSRVLRQHLVVSSASDISSHEPLDAIALPDTALTESYMLAARKSTAPEITHRVAGQHEKSLADNIHGDMGSAIEDELSEEELQSLLQLDTCQELLETLNAEAFSKLLGNYLTRLDRRVEQMSSLHVQSDYTMLKREAHSLKGASASLGCQRLASAAEVLESALVSGDDEMIHQQLHQLEALGGMTRRALVQMRLLQV</sequence>
<keyword evidence="12" id="KW-1185">Reference proteome</keyword>
<dbReference type="InterPro" id="IPR003661">
    <property type="entry name" value="HisK_dim/P_dom"/>
</dbReference>
<dbReference type="PRINTS" id="PR00344">
    <property type="entry name" value="BCTRLSENSOR"/>
</dbReference>
<evidence type="ECO:0000256" key="6">
    <source>
        <dbReference type="PROSITE-ProRule" id="PRU00169"/>
    </source>
</evidence>
<dbReference type="InterPro" id="IPR001789">
    <property type="entry name" value="Sig_transdc_resp-reg_receiver"/>
</dbReference>
<dbReference type="InterPro" id="IPR011006">
    <property type="entry name" value="CheY-like_superfamily"/>
</dbReference>
<evidence type="ECO:0000256" key="5">
    <source>
        <dbReference type="PROSITE-ProRule" id="PRU00110"/>
    </source>
</evidence>
<evidence type="ECO:0000256" key="1">
    <source>
        <dbReference type="ARBA" id="ARBA00000085"/>
    </source>
</evidence>
<dbReference type="Pfam" id="PF00512">
    <property type="entry name" value="HisKA"/>
    <property type="match status" value="1"/>
</dbReference>
<dbReference type="EMBL" id="VNFH01000011">
    <property type="protein sequence ID" value="TVU68115.1"/>
    <property type="molecule type" value="Genomic_DNA"/>
</dbReference>
<dbReference type="FunFam" id="3.30.565.10:FF:000010">
    <property type="entry name" value="Sensor histidine kinase RcsC"/>
    <property type="match status" value="1"/>
</dbReference>
<dbReference type="Gene3D" id="1.10.287.130">
    <property type="match status" value="1"/>
</dbReference>
<dbReference type="InterPro" id="IPR008207">
    <property type="entry name" value="Sig_transdc_His_kin_Hpt_dom"/>
</dbReference>
<dbReference type="Gene3D" id="3.40.50.2300">
    <property type="match status" value="1"/>
</dbReference>
<dbReference type="STRING" id="553385.GCA_000591415_03696"/>
<organism evidence="11 12">
    <name type="scientific">Cobetia crustatorum</name>
    <dbReference type="NCBI Taxonomy" id="553385"/>
    <lineage>
        <taxon>Bacteria</taxon>
        <taxon>Pseudomonadati</taxon>
        <taxon>Pseudomonadota</taxon>
        <taxon>Gammaproteobacteria</taxon>
        <taxon>Oceanospirillales</taxon>
        <taxon>Halomonadaceae</taxon>
        <taxon>Cobetia</taxon>
    </lineage>
</organism>
<dbReference type="InterPro" id="IPR036890">
    <property type="entry name" value="HATPase_C_sf"/>
</dbReference>
<dbReference type="SMART" id="SM00448">
    <property type="entry name" value="REC"/>
    <property type="match status" value="1"/>
</dbReference>
<evidence type="ECO:0000313" key="11">
    <source>
        <dbReference type="EMBL" id="TVU68115.1"/>
    </source>
</evidence>
<feature type="domain" description="Histidine kinase" evidence="8">
    <location>
        <begin position="245"/>
        <end position="466"/>
    </location>
</feature>
<dbReference type="InterPro" id="IPR004358">
    <property type="entry name" value="Sig_transdc_His_kin-like_C"/>
</dbReference>
<dbReference type="SUPFAM" id="SSF52172">
    <property type="entry name" value="CheY-like"/>
    <property type="match status" value="1"/>
</dbReference>
<dbReference type="SMART" id="SM00387">
    <property type="entry name" value="HATPase_c"/>
    <property type="match status" value="1"/>
</dbReference>
<dbReference type="CDD" id="cd00082">
    <property type="entry name" value="HisKA"/>
    <property type="match status" value="1"/>
</dbReference>
<reference evidence="11 12" key="1">
    <citation type="submission" date="2019-07" db="EMBL/GenBank/DDBJ databases">
        <title>Diversity of Bacteria from Kongsfjorden, Arctic.</title>
        <authorList>
            <person name="Yu Y."/>
        </authorList>
    </citation>
    <scope>NUCLEOTIDE SEQUENCE [LARGE SCALE GENOMIC DNA]</scope>
    <source>
        <strain evidence="11 12">SM1923</strain>
    </source>
</reference>
<feature type="transmembrane region" description="Helical" evidence="7">
    <location>
        <begin position="12"/>
        <end position="32"/>
    </location>
</feature>
<dbReference type="PROSITE" id="PS50109">
    <property type="entry name" value="HIS_KIN"/>
    <property type="match status" value="1"/>
</dbReference>
<evidence type="ECO:0000256" key="2">
    <source>
        <dbReference type="ARBA" id="ARBA00012438"/>
    </source>
</evidence>
<dbReference type="Gene3D" id="1.20.120.160">
    <property type="entry name" value="HPT domain"/>
    <property type="match status" value="1"/>
</dbReference>
<protein>
    <recommendedName>
        <fullName evidence="2">histidine kinase</fullName>
        <ecNumber evidence="2">2.7.13.3</ecNumber>
    </recommendedName>
</protein>
<dbReference type="RefSeq" id="WP_024953401.1">
    <property type="nucleotide sequence ID" value="NZ_CAWOWR010000013.1"/>
</dbReference>
<dbReference type="AlphaFoldDB" id="A0A558HG59"/>
<keyword evidence="7" id="KW-0472">Membrane</keyword>
<evidence type="ECO:0000259" key="9">
    <source>
        <dbReference type="PROSITE" id="PS50110"/>
    </source>
</evidence>
<feature type="domain" description="Response regulatory" evidence="9">
    <location>
        <begin position="487"/>
        <end position="609"/>
    </location>
</feature>
<feature type="transmembrane region" description="Helical" evidence="7">
    <location>
        <begin position="182"/>
        <end position="206"/>
    </location>
</feature>
<dbReference type="PROSITE" id="PS50894">
    <property type="entry name" value="HPT"/>
    <property type="match status" value="1"/>
</dbReference>
<evidence type="ECO:0000256" key="4">
    <source>
        <dbReference type="ARBA" id="ARBA00023012"/>
    </source>
</evidence>
<dbReference type="PANTHER" id="PTHR45339:SF5">
    <property type="entry name" value="HISTIDINE KINASE"/>
    <property type="match status" value="1"/>
</dbReference>
<dbReference type="CDD" id="cd00088">
    <property type="entry name" value="HPT"/>
    <property type="match status" value="1"/>
</dbReference>
<evidence type="ECO:0000256" key="7">
    <source>
        <dbReference type="SAM" id="Phobius"/>
    </source>
</evidence>
<comment type="caution">
    <text evidence="11">The sequence shown here is derived from an EMBL/GenBank/DDBJ whole genome shotgun (WGS) entry which is preliminary data.</text>
</comment>
<gene>
    <name evidence="11" type="ORF">FQP86_15110</name>
</gene>
<dbReference type="GO" id="GO:0005886">
    <property type="term" value="C:plasma membrane"/>
    <property type="evidence" value="ECO:0007669"/>
    <property type="project" value="UniProtKB-SubCell"/>
</dbReference>
<proteinExistence type="predicted"/>
<dbReference type="Pfam" id="PF02518">
    <property type="entry name" value="HATPase_c"/>
    <property type="match status" value="1"/>
</dbReference>
<dbReference type="PROSITE" id="PS50110">
    <property type="entry name" value="RESPONSE_REGULATORY"/>
    <property type="match status" value="1"/>
</dbReference>
<dbReference type="Pfam" id="PF00072">
    <property type="entry name" value="Response_reg"/>
    <property type="match status" value="1"/>
</dbReference>
<dbReference type="InterPro" id="IPR036641">
    <property type="entry name" value="HPT_dom_sf"/>
</dbReference>
<dbReference type="GO" id="GO:0000155">
    <property type="term" value="F:phosphorelay sensor kinase activity"/>
    <property type="evidence" value="ECO:0007669"/>
    <property type="project" value="InterPro"/>
</dbReference>
<dbReference type="PANTHER" id="PTHR45339">
    <property type="entry name" value="HYBRID SIGNAL TRANSDUCTION HISTIDINE KINASE J"/>
    <property type="match status" value="1"/>
</dbReference>
<dbReference type="SUPFAM" id="SSF47226">
    <property type="entry name" value="Histidine-containing phosphotransfer domain, HPT domain"/>
    <property type="match status" value="1"/>
</dbReference>
<dbReference type="Gene3D" id="3.30.565.10">
    <property type="entry name" value="Histidine kinase-like ATPase, C-terminal domain"/>
    <property type="match status" value="1"/>
</dbReference>
<feature type="modified residue" description="4-aspartylphosphate" evidence="6">
    <location>
        <position position="538"/>
    </location>
</feature>
<dbReference type="CDD" id="cd17546">
    <property type="entry name" value="REC_hyHK_CKI1_RcsC-like"/>
    <property type="match status" value="1"/>
</dbReference>
<dbReference type="InterPro" id="IPR036097">
    <property type="entry name" value="HisK_dim/P_sf"/>
</dbReference>
<evidence type="ECO:0000259" key="8">
    <source>
        <dbReference type="PROSITE" id="PS50109"/>
    </source>
</evidence>
<dbReference type="InterPro" id="IPR003594">
    <property type="entry name" value="HATPase_dom"/>
</dbReference>
<name>A0A558HG59_9GAMM</name>
<evidence type="ECO:0000259" key="10">
    <source>
        <dbReference type="PROSITE" id="PS50894"/>
    </source>
</evidence>
<dbReference type="SUPFAM" id="SSF55874">
    <property type="entry name" value="ATPase domain of HSP90 chaperone/DNA topoisomerase II/histidine kinase"/>
    <property type="match status" value="1"/>
</dbReference>
<dbReference type="InterPro" id="IPR005467">
    <property type="entry name" value="His_kinase_dom"/>
</dbReference>
<evidence type="ECO:0000313" key="12">
    <source>
        <dbReference type="Proteomes" id="UP000319941"/>
    </source>
</evidence>
<feature type="domain" description="HPt" evidence="10">
    <location>
        <begin position="699"/>
        <end position="797"/>
    </location>
</feature>
<accession>A0A558HG59</accession>
<dbReference type="SMART" id="SM00073">
    <property type="entry name" value="HPT"/>
    <property type="match status" value="1"/>
</dbReference>
<evidence type="ECO:0000256" key="3">
    <source>
        <dbReference type="ARBA" id="ARBA00022553"/>
    </source>
</evidence>
<dbReference type="CDD" id="cd16922">
    <property type="entry name" value="HATPase_EvgS-ArcB-TorS-like"/>
    <property type="match status" value="1"/>
</dbReference>
<dbReference type="Proteomes" id="UP000319941">
    <property type="component" value="Unassembled WGS sequence"/>
</dbReference>
<dbReference type="SUPFAM" id="SSF47384">
    <property type="entry name" value="Homodimeric domain of signal transducing histidine kinase"/>
    <property type="match status" value="1"/>
</dbReference>
<dbReference type="EC" id="2.7.13.3" evidence="2"/>
<keyword evidence="3 6" id="KW-0597">Phosphoprotein</keyword>
<dbReference type="OrthoDB" id="9797243at2"/>
<dbReference type="GO" id="GO:0005524">
    <property type="term" value="F:ATP binding"/>
    <property type="evidence" value="ECO:0007669"/>
    <property type="project" value="UniProtKB-KW"/>
</dbReference>
<keyword evidence="4" id="KW-0902">Two-component regulatory system</keyword>
<keyword evidence="7" id="KW-0812">Transmembrane</keyword>
<dbReference type="Pfam" id="PF01627">
    <property type="entry name" value="Hpt"/>
    <property type="match status" value="1"/>
</dbReference>
<keyword evidence="7" id="KW-1133">Transmembrane helix</keyword>
<feature type="modified residue" description="Phosphohistidine" evidence="5">
    <location>
        <position position="738"/>
    </location>
</feature>
<dbReference type="SMART" id="SM00388">
    <property type="entry name" value="HisKA"/>
    <property type="match status" value="1"/>
</dbReference>
<comment type="catalytic activity">
    <reaction evidence="1">
        <text>ATP + protein L-histidine = ADP + protein N-phospho-L-histidine.</text>
        <dbReference type="EC" id="2.7.13.3"/>
    </reaction>
</comment>